<organism evidence="1 2">
    <name type="scientific">Streptomyces chengmaiensis</name>
    <dbReference type="NCBI Taxonomy" id="3040919"/>
    <lineage>
        <taxon>Bacteria</taxon>
        <taxon>Bacillati</taxon>
        <taxon>Actinomycetota</taxon>
        <taxon>Actinomycetes</taxon>
        <taxon>Kitasatosporales</taxon>
        <taxon>Streptomycetaceae</taxon>
        <taxon>Streptomyces</taxon>
    </lineage>
</organism>
<proteinExistence type="predicted"/>
<evidence type="ECO:0000313" key="1">
    <source>
        <dbReference type="EMBL" id="MDH2388673.1"/>
    </source>
</evidence>
<reference evidence="1 2" key="1">
    <citation type="submission" date="2023-04" db="EMBL/GenBank/DDBJ databases">
        <title>Streptomyces chengmaiensis sp. nov. isolated from the stem of mangrove plant in Hainan.</title>
        <authorList>
            <person name="Huang X."/>
            <person name="Zhou S."/>
            <person name="Chu X."/>
            <person name="Xie Y."/>
            <person name="Lin Y."/>
        </authorList>
    </citation>
    <scope>NUCLEOTIDE SEQUENCE [LARGE SCALE GENOMIC DNA]</scope>
    <source>
        <strain evidence="1 2">HNM0663</strain>
    </source>
</reference>
<gene>
    <name evidence="1" type="ORF">QCN29_07710</name>
</gene>
<keyword evidence="2" id="KW-1185">Reference proteome</keyword>
<dbReference type="EMBL" id="JARWBG010000006">
    <property type="protein sequence ID" value="MDH2388673.1"/>
    <property type="molecule type" value="Genomic_DNA"/>
</dbReference>
<dbReference type="RefSeq" id="WP_279926981.1">
    <property type="nucleotide sequence ID" value="NZ_JARWBG010000006.1"/>
</dbReference>
<name>A0ABT6HJ11_9ACTN</name>
<protein>
    <submittedName>
        <fullName evidence="1">Uncharacterized protein</fullName>
    </submittedName>
</protein>
<sequence>MFEIRVICHPAQAERVTRELADTFTTGSVRQHPTRDGQRTRLYVTADHKPTDNKPWPTPREAYAQAPSVISEIGWTAQAARAMRNGEQDEREFFLRKAALLDRIALDDEKADAHGDACDLARQAGRRLMDRDGADNATTCDARDYVRQQYAAWAKHNQRAALVADGRCPNCQWRDYQCNCAEHPNA</sequence>
<accession>A0ABT6HJ11</accession>
<comment type="caution">
    <text evidence="1">The sequence shown here is derived from an EMBL/GenBank/DDBJ whole genome shotgun (WGS) entry which is preliminary data.</text>
</comment>
<dbReference type="Proteomes" id="UP001223144">
    <property type="component" value="Unassembled WGS sequence"/>
</dbReference>
<evidence type="ECO:0000313" key="2">
    <source>
        <dbReference type="Proteomes" id="UP001223144"/>
    </source>
</evidence>